<evidence type="ECO:0000313" key="4">
    <source>
        <dbReference type="Proteomes" id="UP000193431"/>
    </source>
</evidence>
<dbReference type="Proteomes" id="UP000193431">
    <property type="component" value="Chromosome"/>
</dbReference>
<name>A0A1W6MJL0_9FLAO</name>
<organism evidence="3 4">
    <name type="scientific">Nonlabens spongiae</name>
    <dbReference type="NCBI Taxonomy" id="331648"/>
    <lineage>
        <taxon>Bacteria</taxon>
        <taxon>Pseudomonadati</taxon>
        <taxon>Bacteroidota</taxon>
        <taxon>Flavobacteriia</taxon>
        <taxon>Flavobacteriales</taxon>
        <taxon>Flavobacteriaceae</taxon>
        <taxon>Nonlabens</taxon>
    </lineage>
</organism>
<evidence type="ECO:0000256" key="1">
    <source>
        <dbReference type="ARBA" id="ARBA00006464"/>
    </source>
</evidence>
<comment type="similarity">
    <text evidence="1">Belongs to the bacterial sugar transferase family.</text>
</comment>
<feature type="domain" description="Bacterial sugar transferase" evidence="2">
    <location>
        <begin position="3"/>
        <end position="177"/>
    </location>
</feature>
<keyword evidence="4" id="KW-1185">Reference proteome</keyword>
<dbReference type="InterPro" id="IPR003362">
    <property type="entry name" value="Bact_transf"/>
</dbReference>
<reference evidence="3 4" key="1">
    <citation type="submission" date="2016-11" db="EMBL/GenBank/DDBJ databases">
        <title>Trade-off between light-utilization and light-protection in marine flavobacteria.</title>
        <authorList>
            <person name="Kumagai Y."/>
        </authorList>
    </citation>
    <scope>NUCLEOTIDE SEQUENCE [LARGE SCALE GENOMIC DNA]</scope>
    <source>
        <strain evidence="3 4">JCM 13191</strain>
    </source>
</reference>
<accession>A0A1W6MJL0</accession>
<dbReference type="RefSeq" id="WP_085766561.1">
    <property type="nucleotide sequence ID" value="NZ_CP019344.1"/>
</dbReference>
<dbReference type="OrthoDB" id="9808602at2"/>
<gene>
    <name evidence="3" type="ORF">BST97_06985</name>
</gene>
<dbReference type="STRING" id="331648.BST97_06985"/>
<dbReference type="Pfam" id="PF02397">
    <property type="entry name" value="Bac_transf"/>
    <property type="match status" value="1"/>
</dbReference>
<dbReference type="AlphaFoldDB" id="A0A1W6MJL0"/>
<dbReference type="PANTHER" id="PTHR30576:SF0">
    <property type="entry name" value="UNDECAPRENYL-PHOSPHATE N-ACETYLGALACTOSAMINYL 1-PHOSPHATE TRANSFERASE-RELATED"/>
    <property type="match status" value="1"/>
</dbReference>
<proteinExistence type="inferred from homology"/>
<dbReference type="EMBL" id="CP019344">
    <property type="protein sequence ID" value="ARN77762.1"/>
    <property type="molecule type" value="Genomic_DNA"/>
</dbReference>
<keyword evidence="3" id="KW-0808">Transferase</keyword>
<evidence type="ECO:0000259" key="2">
    <source>
        <dbReference type="Pfam" id="PF02397"/>
    </source>
</evidence>
<evidence type="ECO:0000313" key="3">
    <source>
        <dbReference type="EMBL" id="ARN77762.1"/>
    </source>
</evidence>
<dbReference type="PANTHER" id="PTHR30576">
    <property type="entry name" value="COLANIC BIOSYNTHESIS UDP-GLUCOSE LIPID CARRIER TRANSFERASE"/>
    <property type="match status" value="1"/>
</dbReference>
<sequence length="188" mass="21637">MPRVIELPLALIAKLLLLPILVVAFVVCAVSTQSSGLFLQERIGRYGKPFKIWKLRTMKEGIVTTSGKWLRRWKIDELPQLINIVNGDMSFVGPRPDVPGYYDKLTDEARKLLQLRPGLTSPAALKYRNEEQLLNKQPNPKKFNDEVIFPDKVAMNLEYLEQRSFTYDLIVIWNTLFNRDAYGTAINQ</sequence>
<dbReference type="GO" id="GO:0016780">
    <property type="term" value="F:phosphotransferase activity, for other substituted phosphate groups"/>
    <property type="evidence" value="ECO:0007669"/>
    <property type="project" value="TreeGrafter"/>
</dbReference>
<protein>
    <submittedName>
        <fullName evidence="3">LPS biosynthesis sugar transferase</fullName>
    </submittedName>
</protein>